<dbReference type="Pfam" id="PF04182">
    <property type="entry name" value="B-block_TFIIIC"/>
    <property type="match status" value="1"/>
</dbReference>
<dbReference type="STRING" id="745531.A0A0C3S7R2"/>
<feature type="region of interest" description="Disordered" evidence="6">
    <location>
        <begin position="1536"/>
        <end position="1557"/>
    </location>
</feature>
<keyword evidence="7" id="KW-0472">Membrane</keyword>
<keyword evidence="10" id="KW-1185">Reference proteome</keyword>
<feature type="region of interest" description="Disordered" evidence="6">
    <location>
        <begin position="2400"/>
        <end position="2463"/>
    </location>
</feature>
<feature type="compositionally biased region" description="Basic and acidic residues" evidence="6">
    <location>
        <begin position="658"/>
        <end position="679"/>
    </location>
</feature>
<keyword evidence="3" id="KW-0238">DNA-binding</keyword>
<dbReference type="PRINTS" id="PR00929">
    <property type="entry name" value="ATHOOK"/>
</dbReference>
<feature type="compositionally biased region" description="Polar residues" evidence="6">
    <location>
        <begin position="2450"/>
        <end position="2463"/>
    </location>
</feature>
<dbReference type="GO" id="GO:0000127">
    <property type="term" value="C:transcription factor TFIIIC complex"/>
    <property type="evidence" value="ECO:0007669"/>
    <property type="project" value="InterPro"/>
</dbReference>
<feature type="region of interest" description="Disordered" evidence="6">
    <location>
        <begin position="652"/>
        <end position="939"/>
    </location>
</feature>
<evidence type="ECO:0000256" key="3">
    <source>
        <dbReference type="ARBA" id="ARBA00023125"/>
    </source>
</evidence>
<dbReference type="InterPro" id="IPR035625">
    <property type="entry name" value="Tfc3-like_eWH"/>
</dbReference>
<feature type="region of interest" description="Disordered" evidence="6">
    <location>
        <begin position="1938"/>
        <end position="1961"/>
    </location>
</feature>
<dbReference type="Pfam" id="PF04707">
    <property type="entry name" value="PRELI"/>
    <property type="match status" value="1"/>
</dbReference>
<feature type="compositionally biased region" description="Basic and acidic residues" evidence="6">
    <location>
        <begin position="1671"/>
        <end position="1693"/>
    </location>
</feature>
<feature type="compositionally biased region" description="Low complexity" evidence="6">
    <location>
        <begin position="2407"/>
        <end position="2449"/>
    </location>
</feature>
<dbReference type="EMBL" id="KN840507">
    <property type="protein sequence ID" value="KIP06927.1"/>
    <property type="molecule type" value="Genomic_DNA"/>
</dbReference>
<dbReference type="Proteomes" id="UP000053257">
    <property type="component" value="Unassembled WGS sequence"/>
</dbReference>
<evidence type="ECO:0000313" key="9">
    <source>
        <dbReference type="EMBL" id="KIP06927.1"/>
    </source>
</evidence>
<dbReference type="InterPro" id="IPR006797">
    <property type="entry name" value="PRELI/MSF1_dom"/>
</dbReference>
<feature type="compositionally biased region" description="Basic and acidic residues" evidence="6">
    <location>
        <begin position="1539"/>
        <end position="1548"/>
    </location>
</feature>
<feature type="compositionally biased region" description="Acidic residues" evidence="6">
    <location>
        <begin position="379"/>
        <end position="389"/>
    </location>
</feature>
<organism evidence="9 10">
    <name type="scientific">Phlebiopsis gigantea (strain 11061_1 CR5-6)</name>
    <name type="common">White-rot fungus</name>
    <name type="synonym">Peniophora gigantea</name>
    <dbReference type="NCBI Taxonomy" id="745531"/>
    <lineage>
        <taxon>Eukaryota</taxon>
        <taxon>Fungi</taxon>
        <taxon>Dikarya</taxon>
        <taxon>Basidiomycota</taxon>
        <taxon>Agaricomycotina</taxon>
        <taxon>Agaricomycetes</taxon>
        <taxon>Polyporales</taxon>
        <taxon>Phanerochaetaceae</taxon>
        <taxon>Phlebiopsis</taxon>
    </lineage>
</organism>
<reference evidence="9 10" key="1">
    <citation type="journal article" date="2014" name="PLoS Genet.">
        <title>Analysis of the Phlebiopsis gigantea genome, transcriptome and secretome provides insight into its pioneer colonization strategies of wood.</title>
        <authorList>
            <person name="Hori C."/>
            <person name="Ishida T."/>
            <person name="Igarashi K."/>
            <person name="Samejima M."/>
            <person name="Suzuki H."/>
            <person name="Master E."/>
            <person name="Ferreira P."/>
            <person name="Ruiz-Duenas F.J."/>
            <person name="Held B."/>
            <person name="Canessa P."/>
            <person name="Larrondo L.F."/>
            <person name="Schmoll M."/>
            <person name="Druzhinina I.S."/>
            <person name="Kubicek C.P."/>
            <person name="Gaskell J.A."/>
            <person name="Kersten P."/>
            <person name="St John F."/>
            <person name="Glasner J."/>
            <person name="Sabat G."/>
            <person name="Splinter BonDurant S."/>
            <person name="Syed K."/>
            <person name="Yadav J."/>
            <person name="Mgbeahuruike A.C."/>
            <person name="Kovalchuk A."/>
            <person name="Asiegbu F.O."/>
            <person name="Lackner G."/>
            <person name="Hoffmeister D."/>
            <person name="Rencoret J."/>
            <person name="Gutierrez A."/>
            <person name="Sun H."/>
            <person name="Lindquist E."/>
            <person name="Barry K."/>
            <person name="Riley R."/>
            <person name="Grigoriev I.V."/>
            <person name="Henrissat B."/>
            <person name="Kues U."/>
            <person name="Berka R.M."/>
            <person name="Martinez A.T."/>
            <person name="Covert S.F."/>
            <person name="Blanchette R.A."/>
            <person name="Cullen D."/>
        </authorList>
    </citation>
    <scope>NUCLEOTIDE SEQUENCE [LARGE SCALE GENOMIC DNA]</scope>
    <source>
        <strain evidence="9 10">11061_1 CR5-6</strain>
    </source>
</reference>
<feature type="compositionally biased region" description="Basic residues" evidence="6">
    <location>
        <begin position="878"/>
        <end position="891"/>
    </location>
</feature>
<feature type="transmembrane region" description="Helical" evidence="7">
    <location>
        <begin position="2657"/>
        <end position="2674"/>
    </location>
</feature>
<dbReference type="InterPro" id="IPR017956">
    <property type="entry name" value="AT_hook_DNA-bd_motif"/>
</dbReference>
<feature type="domain" description="PRELI/MSF1" evidence="8">
    <location>
        <begin position="1"/>
        <end position="173"/>
    </location>
</feature>
<name>A0A0C3S7R2_PHLG1</name>
<feature type="compositionally biased region" description="Basic residues" evidence="6">
    <location>
        <begin position="724"/>
        <end position="733"/>
    </location>
</feature>
<feature type="compositionally biased region" description="Low complexity" evidence="6">
    <location>
        <begin position="2929"/>
        <end position="2943"/>
    </location>
</feature>
<dbReference type="InterPro" id="IPR044210">
    <property type="entry name" value="Tfc3-like"/>
</dbReference>
<feature type="transmembrane region" description="Helical" evidence="7">
    <location>
        <begin position="2740"/>
        <end position="2760"/>
    </location>
</feature>
<dbReference type="GO" id="GO:0005634">
    <property type="term" value="C:nucleus"/>
    <property type="evidence" value="ECO:0007669"/>
    <property type="project" value="UniProtKB-SubCell"/>
</dbReference>
<dbReference type="GO" id="GO:0042791">
    <property type="term" value="P:5S class rRNA transcription by RNA polymerase III"/>
    <property type="evidence" value="ECO:0007669"/>
    <property type="project" value="TreeGrafter"/>
</dbReference>
<gene>
    <name evidence="9" type="ORF">PHLGIDRAFT_127966</name>
</gene>
<proteinExistence type="predicted"/>
<dbReference type="InterPro" id="IPR007309">
    <property type="entry name" value="TFIIIC_Bblock-bd"/>
</dbReference>
<dbReference type="HOGENOM" id="CLU_000498_0_0_1"/>
<keyword evidence="5" id="KW-0539">Nucleus</keyword>
<evidence type="ECO:0000256" key="6">
    <source>
        <dbReference type="SAM" id="MobiDB-lite"/>
    </source>
</evidence>
<feature type="region of interest" description="Disordered" evidence="6">
    <location>
        <begin position="1656"/>
        <end position="1694"/>
    </location>
</feature>
<comment type="subcellular location">
    <subcellularLocation>
        <location evidence="1">Nucleus</location>
    </subcellularLocation>
</comment>
<evidence type="ECO:0000313" key="10">
    <source>
        <dbReference type="Proteomes" id="UP000053257"/>
    </source>
</evidence>
<keyword evidence="7" id="KW-0812">Transmembrane</keyword>
<feature type="region of interest" description="Disordered" evidence="6">
    <location>
        <begin position="377"/>
        <end position="401"/>
    </location>
</feature>
<dbReference type="Pfam" id="PF20222">
    <property type="entry name" value="DUF6581"/>
    <property type="match status" value="1"/>
</dbReference>
<feature type="transmembrane region" description="Helical" evidence="7">
    <location>
        <begin position="2767"/>
        <end position="2788"/>
    </location>
</feature>
<keyword evidence="2" id="KW-0597">Phosphoprotein</keyword>
<evidence type="ECO:0000256" key="5">
    <source>
        <dbReference type="ARBA" id="ARBA00023242"/>
    </source>
</evidence>
<feature type="compositionally biased region" description="Basic residues" evidence="6">
    <location>
        <begin position="814"/>
        <end position="823"/>
    </location>
</feature>
<feature type="transmembrane region" description="Helical" evidence="7">
    <location>
        <begin position="2695"/>
        <end position="2720"/>
    </location>
</feature>
<protein>
    <recommendedName>
        <fullName evidence="8">PRELI/MSF1 domain-containing protein</fullName>
    </recommendedName>
</protein>
<evidence type="ECO:0000256" key="2">
    <source>
        <dbReference type="ARBA" id="ARBA00022553"/>
    </source>
</evidence>
<dbReference type="SMART" id="SM00384">
    <property type="entry name" value="AT_hook"/>
    <property type="match status" value="4"/>
</dbReference>
<accession>A0A0C3S7R2</accession>
<feature type="compositionally biased region" description="Basic and acidic residues" evidence="6">
    <location>
        <begin position="892"/>
        <end position="903"/>
    </location>
</feature>
<feature type="compositionally biased region" description="Low complexity" evidence="6">
    <location>
        <begin position="781"/>
        <end position="793"/>
    </location>
</feature>
<dbReference type="InterPro" id="IPR046488">
    <property type="entry name" value="Sfc3/Tfc3_C"/>
</dbReference>
<dbReference type="PANTHER" id="PTHR15180">
    <property type="entry name" value="GENERAL TRANSCRIPTION FACTOR 3C POLYPEPTIDE 1"/>
    <property type="match status" value="1"/>
</dbReference>
<feature type="transmembrane region" description="Helical" evidence="7">
    <location>
        <begin position="2800"/>
        <end position="2822"/>
    </location>
</feature>
<evidence type="ECO:0000256" key="4">
    <source>
        <dbReference type="ARBA" id="ARBA00023163"/>
    </source>
</evidence>
<feature type="transmembrane region" description="Helical" evidence="7">
    <location>
        <begin position="2574"/>
        <end position="2592"/>
    </location>
</feature>
<feature type="region of interest" description="Disordered" evidence="6">
    <location>
        <begin position="2911"/>
        <end position="2955"/>
    </location>
</feature>
<feature type="transmembrane region" description="Helical" evidence="7">
    <location>
        <begin position="2310"/>
        <end position="2331"/>
    </location>
</feature>
<feature type="compositionally biased region" description="Basic and acidic residues" evidence="6">
    <location>
        <begin position="2945"/>
        <end position="2955"/>
    </location>
</feature>
<evidence type="ECO:0000259" key="8">
    <source>
        <dbReference type="PROSITE" id="PS50904"/>
    </source>
</evidence>
<dbReference type="OrthoDB" id="68020at2759"/>
<dbReference type="PROSITE" id="PS50904">
    <property type="entry name" value="PRELI_MSF1"/>
    <property type="match status" value="1"/>
</dbReference>
<sequence>MHYFSQLFHYEHPWSHVVIGMWHKYPNSHCSHVVTIDVLDRSVDPKTGIIRTERVMGCKQRAPTWIVKFFGGSEDAFVREISFVDPATQTATITSVNLSLSQFATCYETVQYSPTPDGRTVFTQTAEIQARMAVWRSLTDKLEHWLVQRFEQNAQLGKLGFSEVLKRCDASRLKDFVSGYHNQTESPQKVDDAYCAFVWSVVAQQPEVRVGTAPQGAPEVYIAPQFSKRDKAKSTAEEYSAHNSLTLIPDTASKSLDELSAEYGDALRIAVDPERSFVALTGSHIRPSSLTPPVYTCLQLIARGRENGLSSVDLSSKTGYDAKTCHYLIGKLVAMNVVVKLKKSGVGSNFCIHKYFFDRSERWKAVFAEEEVAAKDNQVEEAQDDDDDDKGGGTNPGPVRFDPIDVHHLARISVVRARLGKLLKNCPNRTHKALNLLVAIGFPNPKKTERRFFQARIRELEAEGFIETIQVRRPNGKYVKCVRLVNVAAADNDEDERDGTAEEPEQAAALHSVKATITIQRQMLDIVHTGGTEGVTLNEIAETLGNFDKRLLDFQINHLREPPPPPHLHHLGIEQTGETYGRERRYKYYTHDHYVQVAERENLDKTFPEGYFDLVGEFASADGSQFYKDADEFSRFVDSYSNLAAAEASIKAKSSAKKLKEPPQDDKQTKREKKRKLDETANGESASASVQPKKRGRLGKQSLPEVNVGEGGETQGSISVPVVPKKRGRPRKHPPTDKTATAPMRSRRPRKQLLPDTTDGDDSLHAADSSLVAAREPSQGDVASADSTAVAAALNYAVQPAENTPAVDSVSAPVKKRGRPRKHPIPEAVSPGGPVATASIPRNVQTPVQPEPSPPKRRGRPPKAKPPQDEGGEETPKVSKRRGRPPKHQPQRHQDVISSKQDELNDSVQDGVEEQLIDPNGNIEIGRDVPPTQSHPPQQLGIDATIPVESSTFSIEAALPSVESPPPTSVLVSSDQIAIDPILLQGEQLMESASIAKPCAELPAKRPLPESSFAPSTSKRLKGDWSANYRSRTNITQTRRQKEVLQVLERVGGIINSSGRELYDEHTAEVEALAEAGEPTSSLPGSRIDKRTMTATLDELESQGKIRVLKSMITSSTGVARQVKILYLPDTPQETVAEFLSGLTFAPPVQSAYIPLPSIKVVDQLADYGGSRSAKVSQPPAAVILLDQGPKDHDPERAARLLRADDDTTKASLLTEPNTVVQQYGFIVGKIARIRELHMHIMNVLEKQSSSAIISTERSIIRLSYFSNELPVSVYAAVVSCRVPNDELLQLLSSPEGRQTPLRDLSLDIQEAFEIHRARSRTRMLDNLGLLETLGLAVPLREATGDVQPLVTCEPSGEHPMSFERATCDSGATSVAPQYWMFSRAAPLFMWALDDQEPPFYRNTPVTTVAEAQQFWDALQCSSVDVEFCKKALEERPAGPVAEYTSPNVSASVVKLLRRPMQWSTAYSFSWFQKQYLKKYIDVATATTPLQDEDDGAARLTRIASIVSAPRDQVVRFYEYEHARLGKYIKRLKRRKADKTKSKEEHKAALAQKAADAKAQRERDWEEMVSRVHPEPLKGTFASRARAVRSKFMQSSSRDMQKWEEEVKNALQEARLPIMHSRPPFPPVPLRPFPTPPPLALNSNEKSVDDVIAQQIPLMEKKTAPKPTKGKGKEKGKGKGKGKEKEKAEDEKQRRARFQWNKDLDELARDAAAIIKARCRGKRLQWAALEQVFPATTANSVRQRIIHILELPGQPSYMKRLEDRWYELWMRHLGTPELPDEDPGSPTNFDLRVHLKFLRSHIDKNALRVGLVQAEHPDGQIILNSVDALHERWDVVEKPVVAPSWDFLWTGPSEEGREKQMLHNAFVMEGSEIPDFRQYPTEAVYVADTALKMTLATPNDVYDVERASQLLHAVDKDAYNIAARDLQEQNVVSMLVRDPKKSKPGRPLKISDQNQNALGGSVPEDLYQDACALEELAAQTEEETPWREWPLLSSDGDMAALLELVSDGKLDFQVDTSHAQSARAALDWNSKKADDDNIEAAISIRYTGAAAEQPTSPPAQDVIMQESENLPPPATGAHGKTADGEIACCTASSSVGIVDCADCLTAATETLLGDLLPEQLHVVRMLLDALEDAGSEGLTKEELQKMVMRQVLHHLPEYVARLTNVSPPLAFWAGNKDIVLVSSHCAGAWSVIVEQDGSKCNRVLPRRWLNIWGGVMPDVWAAACRAVMSIVHFHPGIPQMELRWRLKAVYDRQAVHDVLQHLMNEGFLRRDAIRCSNFLEMRVKQLWDYVPLPAKIKLLVDRVTFSRLTLFYFVFAIVHCLIQVVFQVQAFDINMNAARFLGDIISKGNAAEPGFMVLGKDLRLCDTVPVPAKIDASSCKLVWNGASTNSTGPNAASLAAQDVAQGPSSSSPVAVSSDSTSVATSSSKPQSEALSSSATVPSSSVVPASQGTQSSSASHKSTVTVTVRPTITNLSQFNSDVAVTTVRATHTITVTSKPTASAADEEDDDVDDDDNEDILHVHKRATARLATASNGSQEVEIDGLRGGTVALSQTCLRALNWPVSKVDNTKREDIVFVGFSIWVLGMSIVAILNESPPHIVASFLTHLLATAWSGYQLANTNSFHKDFNRLLTNGACGVNLLPTYWSERAKFEIPTLAMNALALVISAVLSWRLLKQFGWQTFKKIGASLTMSRAYRSILIFSIVLQLSLFFVVGALALWLDQIYHGDIGKLTTRSEVFRGVDITILILVLPWLTTGWIAVRREYRFPMIGFLTLSFLYLVGWASMFAAPTFRWTFVEWRFFSLMASASVALSLLLLILGIICRMNFGRGLTKYLGSQETLPGDDFEPANFTYEKFDEEKIEFPSYQTPIPTFAAAYGDDLVAPPPTHAPLGARVLGPRFFAQNQETQVQLPPLGAAPPYTKGHLARQESSSSQRSGSSTWSSSNEDMRGKRWIIE</sequence>
<dbReference type="GO" id="GO:0003677">
    <property type="term" value="F:DNA binding"/>
    <property type="evidence" value="ECO:0007669"/>
    <property type="project" value="UniProtKB-KW"/>
</dbReference>
<evidence type="ECO:0000256" key="1">
    <source>
        <dbReference type="ARBA" id="ARBA00004123"/>
    </source>
</evidence>
<dbReference type="PANTHER" id="PTHR15180:SF1">
    <property type="entry name" value="GENERAL TRANSCRIPTION FACTOR 3C POLYPEPTIDE 1"/>
    <property type="match status" value="1"/>
</dbReference>
<evidence type="ECO:0000256" key="7">
    <source>
        <dbReference type="SAM" id="Phobius"/>
    </source>
</evidence>
<keyword evidence="7" id="KW-1133">Transmembrane helix</keyword>
<dbReference type="CDD" id="cd16169">
    <property type="entry name" value="Tau138_eWH"/>
    <property type="match status" value="1"/>
</dbReference>
<keyword evidence="4" id="KW-0804">Transcription</keyword>
<dbReference type="GO" id="GO:0006384">
    <property type="term" value="P:transcription initiation at RNA polymerase III promoter"/>
    <property type="evidence" value="ECO:0007669"/>
    <property type="project" value="InterPro"/>
</dbReference>